<dbReference type="EMBL" id="CP007128">
    <property type="protein sequence ID" value="AHG87840.1"/>
    <property type="molecule type" value="Genomic_DNA"/>
</dbReference>
<evidence type="ECO:0000256" key="8">
    <source>
        <dbReference type="ARBA" id="ARBA00022833"/>
    </source>
</evidence>
<keyword evidence="9 14" id="KW-1133">Transmembrane helix</keyword>
<dbReference type="InterPro" id="IPR014430">
    <property type="entry name" value="Scs7"/>
</dbReference>
<keyword evidence="7" id="KW-0276">Fatty acid metabolism</keyword>
<keyword evidence="6" id="KW-0256">Endoplasmic reticulum</keyword>
<dbReference type="OrthoDB" id="9784228at2"/>
<keyword evidence="17" id="KW-1185">Reference proteome</keyword>
<gene>
    <name evidence="16" type="ORF">J421_0303</name>
</gene>
<evidence type="ECO:0000256" key="14">
    <source>
        <dbReference type="SAM" id="Phobius"/>
    </source>
</evidence>
<dbReference type="PANTHER" id="PTHR12863">
    <property type="entry name" value="FATTY ACID HYDROXYLASE"/>
    <property type="match status" value="1"/>
</dbReference>
<protein>
    <submittedName>
        <fullName evidence="16">Fatty acid hydroxylase</fullName>
    </submittedName>
</protein>
<keyword evidence="12 14" id="KW-0472">Membrane</keyword>
<evidence type="ECO:0000256" key="10">
    <source>
        <dbReference type="ARBA" id="ARBA00023002"/>
    </source>
</evidence>
<evidence type="ECO:0000313" key="17">
    <source>
        <dbReference type="Proteomes" id="UP000019151"/>
    </source>
</evidence>
<evidence type="ECO:0000256" key="1">
    <source>
        <dbReference type="ARBA" id="ARBA00001947"/>
    </source>
</evidence>
<dbReference type="KEGG" id="gba:J421_0303"/>
<evidence type="ECO:0000256" key="4">
    <source>
        <dbReference type="ARBA" id="ARBA00022692"/>
    </source>
</evidence>
<dbReference type="HOGENOM" id="CLU_034756_1_1_0"/>
<dbReference type="Proteomes" id="UP000019151">
    <property type="component" value="Chromosome"/>
</dbReference>
<evidence type="ECO:0000256" key="13">
    <source>
        <dbReference type="ARBA" id="ARBA00023160"/>
    </source>
</evidence>
<dbReference type="GO" id="GO:0080132">
    <property type="term" value="F:fatty acid 2-hydroxylase activity"/>
    <property type="evidence" value="ECO:0007669"/>
    <property type="project" value="InterPro"/>
</dbReference>
<dbReference type="GO" id="GO:0006633">
    <property type="term" value="P:fatty acid biosynthetic process"/>
    <property type="evidence" value="ECO:0007669"/>
    <property type="project" value="UniProtKB-KW"/>
</dbReference>
<evidence type="ECO:0000256" key="2">
    <source>
        <dbReference type="ARBA" id="ARBA00004477"/>
    </source>
</evidence>
<evidence type="ECO:0000256" key="9">
    <source>
        <dbReference type="ARBA" id="ARBA00022989"/>
    </source>
</evidence>
<dbReference type="RefSeq" id="WP_025409396.1">
    <property type="nucleotide sequence ID" value="NZ_CP007128.1"/>
</dbReference>
<keyword evidence="4 14" id="KW-0812">Transmembrane</keyword>
<keyword evidence="10" id="KW-0560">Oxidoreductase</keyword>
<feature type="domain" description="Fatty acid hydroxylase" evidence="15">
    <location>
        <begin position="108"/>
        <end position="219"/>
    </location>
</feature>
<evidence type="ECO:0000256" key="3">
    <source>
        <dbReference type="ARBA" id="ARBA00022516"/>
    </source>
</evidence>
<dbReference type="GO" id="GO:0016020">
    <property type="term" value="C:membrane"/>
    <property type="evidence" value="ECO:0007669"/>
    <property type="project" value="InterPro"/>
</dbReference>
<evidence type="ECO:0000256" key="11">
    <source>
        <dbReference type="ARBA" id="ARBA00023098"/>
    </source>
</evidence>
<sequence>MPEHYVSNADVSVRMFRSGFLERFSHVHPAVPHVIYVPLVAGLLWTARTTRGTTALLFVAGLLLWTLAEYLLHRHVFHAPDHIMAETHDVVARLAPDEPVLPALPSWRHRSYFIAHGVHHEYPSDSSRLVMPPGASVPIAIGTWLLFRAVLGPLHAPAPFAGFVAGYLVYDTTHYAVHHFGMPTPWGRYLKKRHARHHYVDTDSDYGVSSPLWDVVFGTFTRFERRP</sequence>
<comment type="cofactor">
    <cofactor evidence="1">
        <name>Zn(2+)</name>
        <dbReference type="ChEBI" id="CHEBI:29105"/>
    </cofactor>
</comment>
<dbReference type="Pfam" id="PF04116">
    <property type="entry name" value="FA_hydroxylase"/>
    <property type="match status" value="1"/>
</dbReference>
<dbReference type="PANTHER" id="PTHR12863:SF1">
    <property type="entry name" value="FATTY ACID 2-HYDROXYLASE"/>
    <property type="match status" value="1"/>
</dbReference>
<keyword evidence="11" id="KW-0443">Lipid metabolism</keyword>
<dbReference type="eggNOG" id="COG3000">
    <property type="taxonomic scope" value="Bacteria"/>
</dbReference>
<dbReference type="GO" id="GO:0005506">
    <property type="term" value="F:iron ion binding"/>
    <property type="evidence" value="ECO:0007669"/>
    <property type="project" value="InterPro"/>
</dbReference>
<dbReference type="InParanoid" id="W0RBZ8"/>
<evidence type="ECO:0000256" key="7">
    <source>
        <dbReference type="ARBA" id="ARBA00022832"/>
    </source>
</evidence>
<dbReference type="AlphaFoldDB" id="W0RBZ8"/>
<keyword evidence="3" id="KW-0444">Lipid biosynthesis</keyword>
<organism evidence="16 17">
    <name type="scientific">Gemmatirosa kalamazoonensis</name>
    <dbReference type="NCBI Taxonomy" id="861299"/>
    <lineage>
        <taxon>Bacteria</taxon>
        <taxon>Pseudomonadati</taxon>
        <taxon>Gemmatimonadota</taxon>
        <taxon>Gemmatimonadia</taxon>
        <taxon>Gemmatimonadales</taxon>
        <taxon>Gemmatimonadaceae</taxon>
        <taxon>Gemmatirosa</taxon>
    </lineage>
</organism>
<accession>W0RBZ8</accession>
<feature type="transmembrane region" description="Helical" evidence="14">
    <location>
        <begin position="54"/>
        <end position="72"/>
    </location>
</feature>
<feature type="transmembrane region" description="Helical" evidence="14">
    <location>
        <begin position="30"/>
        <end position="47"/>
    </location>
</feature>
<keyword evidence="8" id="KW-0862">Zinc</keyword>
<evidence type="ECO:0000256" key="12">
    <source>
        <dbReference type="ARBA" id="ARBA00023136"/>
    </source>
</evidence>
<dbReference type="InterPro" id="IPR006694">
    <property type="entry name" value="Fatty_acid_hydroxylase"/>
</dbReference>
<reference evidence="16 17" key="1">
    <citation type="journal article" date="2014" name="Genome Announc.">
        <title>Genome Sequence and Methylome of Soil Bacterium Gemmatirosa kalamazoonensis KBS708T, a Member of the Rarely Cultivated Gemmatimonadetes Phylum.</title>
        <authorList>
            <person name="Debruyn J.M."/>
            <person name="Radosevich M."/>
            <person name="Wommack K.E."/>
            <person name="Polson S.W."/>
            <person name="Hauser L.J."/>
            <person name="Fawaz M.N."/>
            <person name="Korlach J."/>
            <person name="Tsai Y.C."/>
        </authorList>
    </citation>
    <scope>NUCLEOTIDE SEQUENCE [LARGE SCALE GENOMIC DNA]</scope>
    <source>
        <strain evidence="16 17">KBS708</strain>
    </source>
</reference>
<proteinExistence type="predicted"/>
<evidence type="ECO:0000259" key="15">
    <source>
        <dbReference type="Pfam" id="PF04116"/>
    </source>
</evidence>
<dbReference type="STRING" id="861299.J421_0303"/>
<comment type="subcellular location">
    <subcellularLocation>
        <location evidence="2">Endoplasmic reticulum membrane</location>
        <topology evidence="2">Multi-pass membrane protein</topology>
    </subcellularLocation>
</comment>
<keyword evidence="5" id="KW-0479">Metal-binding</keyword>
<keyword evidence="13" id="KW-0275">Fatty acid biosynthesis</keyword>
<evidence type="ECO:0000256" key="5">
    <source>
        <dbReference type="ARBA" id="ARBA00022723"/>
    </source>
</evidence>
<name>W0RBZ8_9BACT</name>
<evidence type="ECO:0000313" key="16">
    <source>
        <dbReference type="EMBL" id="AHG87840.1"/>
    </source>
</evidence>
<evidence type="ECO:0000256" key="6">
    <source>
        <dbReference type="ARBA" id="ARBA00022824"/>
    </source>
</evidence>